<organism evidence="9 10">
    <name type="scientific">Croceicoccus pelagius</name>
    <dbReference type="NCBI Taxonomy" id="1703341"/>
    <lineage>
        <taxon>Bacteria</taxon>
        <taxon>Pseudomonadati</taxon>
        <taxon>Pseudomonadota</taxon>
        <taxon>Alphaproteobacteria</taxon>
        <taxon>Sphingomonadales</taxon>
        <taxon>Erythrobacteraceae</taxon>
        <taxon>Croceicoccus</taxon>
    </lineage>
</organism>
<comment type="cofactor">
    <cofactor evidence="1">
        <name>Fe cation</name>
        <dbReference type="ChEBI" id="CHEBI:24875"/>
    </cofactor>
</comment>
<feature type="region of interest" description="Disordered" evidence="7">
    <location>
        <begin position="1"/>
        <end position="25"/>
    </location>
</feature>
<dbReference type="CDD" id="cd03469">
    <property type="entry name" value="Rieske_RO_Alpha_N"/>
    <property type="match status" value="1"/>
</dbReference>
<dbReference type="PANTHER" id="PTHR43756:SF5">
    <property type="entry name" value="CHOLINE MONOOXYGENASE, CHLOROPLASTIC"/>
    <property type="match status" value="1"/>
</dbReference>
<dbReference type="OrthoDB" id="7458380at2"/>
<keyword evidence="10" id="KW-1185">Reference proteome</keyword>
<dbReference type="PROSITE" id="PS51296">
    <property type="entry name" value="RIESKE"/>
    <property type="match status" value="1"/>
</dbReference>
<dbReference type="Gene3D" id="2.102.10.10">
    <property type="entry name" value="Rieske [2Fe-2S] iron-sulphur domain"/>
    <property type="match status" value="1"/>
</dbReference>
<feature type="domain" description="Rieske" evidence="8">
    <location>
        <begin position="53"/>
        <end position="163"/>
    </location>
</feature>
<keyword evidence="2" id="KW-0001">2Fe-2S</keyword>
<name>A0A916Y799_9SPHN</name>
<protein>
    <recommendedName>
        <fullName evidence="8">Rieske domain-containing protein</fullName>
    </recommendedName>
</protein>
<dbReference type="SUPFAM" id="SSF50022">
    <property type="entry name" value="ISP domain"/>
    <property type="match status" value="1"/>
</dbReference>
<dbReference type="CDD" id="cd08882">
    <property type="entry name" value="RHO_alpha_C_MupW-like"/>
    <property type="match status" value="1"/>
</dbReference>
<keyword evidence="6" id="KW-0411">Iron-sulfur</keyword>
<evidence type="ECO:0000259" key="8">
    <source>
        <dbReference type="PROSITE" id="PS51296"/>
    </source>
</evidence>
<proteinExistence type="predicted"/>
<dbReference type="Pfam" id="PF00355">
    <property type="entry name" value="Rieske"/>
    <property type="match status" value="1"/>
</dbReference>
<evidence type="ECO:0000256" key="1">
    <source>
        <dbReference type="ARBA" id="ARBA00001962"/>
    </source>
</evidence>
<dbReference type="AlphaFoldDB" id="A0A916Y799"/>
<evidence type="ECO:0000256" key="7">
    <source>
        <dbReference type="SAM" id="MobiDB-lite"/>
    </source>
</evidence>
<evidence type="ECO:0000256" key="5">
    <source>
        <dbReference type="ARBA" id="ARBA00023004"/>
    </source>
</evidence>
<dbReference type="SUPFAM" id="SSF55961">
    <property type="entry name" value="Bet v1-like"/>
    <property type="match status" value="1"/>
</dbReference>
<dbReference type="InterPro" id="IPR017941">
    <property type="entry name" value="Rieske_2Fe-2S"/>
</dbReference>
<evidence type="ECO:0000313" key="9">
    <source>
        <dbReference type="EMBL" id="GGD33287.1"/>
    </source>
</evidence>
<accession>A0A916Y799</accession>
<sequence length="448" mass="52246">MATVLDKPSGKPGYPTHPDAEVPAARGDKITGDRYWSKEFADREWQHMWKKIWHVGGRTAQLEEAGDFIVHEFMHESVLMVRQEDGSIKAFLNVCQHRGNLLVNTSEGGVMSHFVCPYHNWKWRLDGVLDQVQDPEDFPQGDPCGKLKLHELKCDTWGGFIFFSFNPDPVPLLDYLDPVPTLLGNRDLDEWTRVVWRRLRVNTNWKFASDNFNEAYHIPAVHPQFEPMIDDHYSTSVFEMYPTGHNRMIEKLQPSSRYEDAQQMKPLWAEVLKEWDINPDDFDGRAQEGRVALQEARRRLGPERGYHYFDKFTDDELTDQMHHTLFPNLTLTGTPEGLHVFRTEPDKDDPNWSTFDYWYLVPKVEGAKEVATLYGMRPYKEAEFESDSYADYEADIPQGDFLTQDLSLAVTQQRGLRSMGFTDAYLANQETRVRRFHEVINDYLEGRR</sequence>
<dbReference type="InterPro" id="IPR001663">
    <property type="entry name" value="Rng_hydr_dOase-A"/>
</dbReference>
<dbReference type="GO" id="GO:0016491">
    <property type="term" value="F:oxidoreductase activity"/>
    <property type="evidence" value="ECO:0007669"/>
    <property type="project" value="UniProtKB-KW"/>
</dbReference>
<dbReference type="RefSeq" id="WP_066765381.1">
    <property type="nucleotide sequence ID" value="NZ_BMIO01000001.1"/>
</dbReference>
<dbReference type="InterPro" id="IPR015879">
    <property type="entry name" value="Ring_hydroxy_dOase_asu_C_dom"/>
</dbReference>
<gene>
    <name evidence="9" type="ORF">GCM10010989_04190</name>
</gene>
<evidence type="ECO:0000256" key="6">
    <source>
        <dbReference type="ARBA" id="ARBA00023014"/>
    </source>
</evidence>
<dbReference type="Proteomes" id="UP000598997">
    <property type="component" value="Unassembled WGS sequence"/>
</dbReference>
<keyword evidence="4" id="KW-0560">Oxidoreductase</keyword>
<evidence type="ECO:0000256" key="2">
    <source>
        <dbReference type="ARBA" id="ARBA00022714"/>
    </source>
</evidence>
<dbReference type="InterPro" id="IPR036922">
    <property type="entry name" value="Rieske_2Fe-2S_sf"/>
</dbReference>
<dbReference type="PRINTS" id="PR00090">
    <property type="entry name" value="RNGDIOXGNASE"/>
</dbReference>
<dbReference type="GO" id="GO:0005506">
    <property type="term" value="F:iron ion binding"/>
    <property type="evidence" value="ECO:0007669"/>
    <property type="project" value="InterPro"/>
</dbReference>
<dbReference type="PANTHER" id="PTHR43756">
    <property type="entry name" value="CHOLINE MONOOXYGENASE, CHLOROPLASTIC"/>
    <property type="match status" value="1"/>
</dbReference>
<evidence type="ECO:0000256" key="4">
    <source>
        <dbReference type="ARBA" id="ARBA00023002"/>
    </source>
</evidence>
<dbReference type="Gene3D" id="3.90.380.10">
    <property type="entry name" value="Naphthalene 1,2-dioxygenase Alpha Subunit, Chain A, domain 1"/>
    <property type="match status" value="1"/>
</dbReference>
<keyword evidence="3" id="KW-0479">Metal-binding</keyword>
<comment type="caution">
    <text evidence="9">The sequence shown here is derived from an EMBL/GenBank/DDBJ whole genome shotgun (WGS) entry which is preliminary data.</text>
</comment>
<evidence type="ECO:0000256" key="3">
    <source>
        <dbReference type="ARBA" id="ARBA00022723"/>
    </source>
</evidence>
<dbReference type="EMBL" id="BMIO01000001">
    <property type="protein sequence ID" value="GGD33287.1"/>
    <property type="molecule type" value="Genomic_DNA"/>
</dbReference>
<dbReference type="Pfam" id="PF00848">
    <property type="entry name" value="Ring_hydroxyl_A"/>
    <property type="match status" value="1"/>
</dbReference>
<keyword evidence="5" id="KW-0408">Iron</keyword>
<evidence type="ECO:0000313" key="10">
    <source>
        <dbReference type="Proteomes" id="UP000598997"/>
    </source>
</evidence>
<dbReference type="GO" id="GO:0051537">
    <property type="term" value="F:2 iron, 2 sulfur cluster binding"/>
    <property type="evidence" value="ECO:0007669"/>
    <property type="project" value="UniProtKB-KW"/>
</dbReference>
<reference evidence="9 10" key="1">
    <citation type="journal article" date="2014" name="Int. J. Syst. Evol. Microbiol.">
        <title>Complete genome sequence of Corynebacterium casei LMG S-19264T (=DSM 44701T), isolated from a smear-ripened cheese.</title>
        <authorList>
            <consortium name="US DOE Joint Genome Institute (JGI-PGF)"/>
            <person name="Walter F."/>
            <person name="Albersmeier A."/>
            <person name="Kalinowski J."/>
            <person name="Ruckert C."/>
        </authorList>
    </citation>
    <scope>NUCLEOTIDE SEQUENCE [LARGE SCALE GENOMIC DNA]</scope>
    <source>
        <strain evidence="9 10">CGMCC 1.15358</strain>
    </source>
</reference>